<dbReference type="GO" id="GO:0022857">
    <property type="term" value="F:transmembrane transporter activity"/>
    <property type="evidence" value="ECO:0007669"/>
    <property type="project" value="TreeGrafter"/>
</dbReference>
<evidence type="ECO:0000256" key="4">
    <source>
        <dbReference type="ARBA" id="ARBA00022519"/>
    </source>
</evidence>
<dbReference type="AlphaFoldDB" id="A0A1E8CKI2"/>
<keyword evidence="3" id="KW-1003">Cell membrane</keyword>
<dbReference type="InterPro" id="IPR003838">
    <property type="entry name" value="ABC3_permease_C"/>
</dbReference>
<evidence type="ECO:0000256" key="6">
    <source>
        <dbReference type="ARBA" id="ARBA00022741"/>
    </source>
</evidence>
<dbReference type="InterPro" id="IPR027417">
    <property type="entry name" value="P-loop_NTPase"/>
</dbReference>
<protein>
    <recommendedName>
        <fullName evidence="13">Pyoverdine export ATP-binding/permease protein PvdT</fullName>
    </recommendedName>
</protein>
<evidence type="ECO:0000256" key="1">
    <source>
        <dbReference type="ARBA" id="ARBA00004429"/>
    </source>
</evidence>
<keyword evidence="9 14" id="KW-1133">Transmembrane helix</keyword>
<dbReference type="Pfam" id="PF00005">
    <property type="entry name" value="ABC_tran"/>
    <property type="match status" value="1"/>
</dbReference>
<evidence type="ECO:0000313" key="16">
    <source>
        <dbReference type="EMBL" id="OFE12986.1"/>
    </source>
</evidence>
<evidence type="ECO:0000256" key="13">
    <source>
        <dbReference type="ARBA" id="ARBA00041199"/>
    </source>
</evidence>
<dbReference type="PANTHER" id="PTHR30572:SF14">
    <property type="entry name" value="MACROLIDE EXPORT ATP-BINDING_PERMEASE PROTEIN MACB"/>
    <property type="match status" value="1"/>
</dbReference>
<evidence type="ECO:0000259" key="15">
    <source>
        <dbReference type="PROSITE" id="PS50893"/>
    </source>
</evidence>
<evidence type="ECO:0000313" key="17">
    <source>
        <dbReference type="Proteomes" id="UP000175669"/>
    </source>
</evidence>
<keyword evidence="17" id="KW-1185">Reference proteome</keyword>
<feature type="transmembrane region" description="Helical" evidence="14">
    <location>
        <begin position="541"/>
        <end position="566"/>
    </location>
</feature>
<keyword evidence="2" id="KW-0813">Transport</keyword>
<organism evidence="16 17">
    <name type="scientific">Pseudohongiella acticola</name>
    <dbReference type="NCBI Taxonomy" id="1524254"/>
    <lineage>
        <taxon>Bacteria</taxon>
        <taxon>Pseudomonadati</taxon>
        <taxon>Pseudomonadota</taxon>
        <taxon>Gammaproteobacteria</taxon>
        <taxon>Pseudomonadales</taxon>
        <taxon>Pseudohongiellaceae</taxon>
        <taxon>Pseudohongiella</taxon>
    </lineage>
</organism>
<dbReference type="PANTHER" id="PTHR30572">
    <property type="entry name" value="MEMBRANE COMPONENT OF TRANSPORTER-RELATED"/>
    <property type="match status" value="1"/>
</dbReference>
<accession>A0A1E8CKI2</accession>
<dbReference type="PROSITE" id="PS50893">
    <property type="entry name" value="ABC_TRANSPORTER_2"/>
    <property type="match status" value="1"/>
</dbReference>
<evidence type="ECO:0000256" key="7">
    <source>
        <dbReference type="ARBA" id="ARBA00022840"/>
    </source>
</evidence>
<dbReference type="InterPro" id="IPR003439">
    <property type="entry name" value="ABC_transporter-like_ATP-bd"/>
</dbReference>
<comment type="subcellular location">
    <subcellularLocation>
        <location evidence="1">Cell inner membrane</location>
        <topology evidence="1">Multi-pass membrane protein</topology>
    </subcellularLocation>
</comment>
<sequence length="664" mass="70865">MTNSTRDNEVTSDTPFIELQGIHRTFTTDGGVQVHALRGIDLKIYPGEFLAIIGQSGSGKSTLMNILGCLDRPSEGSYLFGGRDIRSFDADGLAWLRREAFGFVFQSYNLLANATAEENVEIPAIYAGTGHSERRQRAETLLTSLGLGERMDHRPSQLSGGQQQRVSMARALMNGGKIILADEPTGALDSQSSIEVMKLLTDLARQGHTVIIITHEPEVAAHADRVVEFRDGAIISDSGTVRPTDGEQTGSAIETLFGERKPVSPLGSLLEAVRMAMRSLRSNLFRTILTLLGVVIGVASVVAMLAIGEGAQQEIVDRISSIGTNRLSLQPARMEGQRRNLPSTLTFEDADAISADLSNILGAMPQINGSSTVRYGRQDSDTSITATSENMPDLQNWPLASGVFFTRDDSESYTAVAVLGATVASELFPDGNDPLGKYILIRNIPFQIIGVLTSKGAAAGPGGGDQDDVVYVPLKTGALRLFGETRVNSISVMVDDIEQIDTTEKQLRELMVARHGSEDFRIFNSAELLATVSSSQQTFTLLLGSVAAISLLVGGIGVMNIMLVSVTERTREIGIRMATGARQLDIMWQFLSEAIVVSGLGGVIGVLGGLGVGFILLQSGVAIKFTALPAIVAFCCATATGLIFGFTPARKASRLDPVTALANE</sequence>
<dbReference type="InterPro" id="IPR017871">
    <property type="entry name" value="ABC_transporter-like_CS"/>
</dbReference>
<proteinExistence type="inferred from homology"/>
<dbReference type="Pfam" id="PF02687">
    <property type="entry name" value="FtsX"/>
    <property type="match status" value="1"/>
</dbReference>
<comment type="similarity">
    <text evidence="11">Belongs to the ABC transporter superfamily. Macrolide exporter (TC 3.A.1.122) family.</text>
</comment>
<dbReference type="STRING" id="1524254.PHACT_07415"/>
<dbReference type="Gene3D" id="3.40.50.300">
    <property type="entry name" value="P-loop containing nucleotide triphosphate hydrolases"/>
    <property type="match status" value="1"/>
</dbReference>
<gene>
    <name evidence="16" type="ORF">PHACT_07415</name>
</gene>
<evidence type="ECO:0000256" key="10">
    <source>
        <dbReference type="ARBA" id="ARBA00023136"/>
    </source>
</evidence>
<feature type="transmembrane region" description="Helical" evidence="14">
    <location>
        <begin position="587"/>
        <end position="616"/>
    </location>
</feature>
<dbReference type="PROSITE" id="PS00211">
    <property type="entry name" value="ABC_TRANSPORTER_1"/>
    <property type="match status" value="1"/>
</dbReference>
<dbReference type="SMART" id="SM00382">
    <property type="entry name" value="AAA"/>
    <property type="match status" value="1"/>
</dbReference>
<keyword evidence="6" id="KW-0547">Nucleotide-binding</keyword>
<dbReference type="OrthoDB" id="9801477at2"/>
<evidence type="ECO:0000256" key="12">
    <source>
        <dbReference type="ARBA" id="ARBA00038838"/>
    </source>
</evidence>
<name>A0A1E8CKI2_9GAMM</name>
<dbReference type="GO" id="GO:0005886">
    <property type="term" value="C:plasma membrane"/>
    <property type="evidence" value="ECO:0007669"/>
    <property type="project" value="UniProtKB-SubCell"/>
</dbReference>
<dbReference type="RefSeq" id="WP_070116595.1">
    <property type="nucleotide sequence ID" value="NZ_MASR01000001.1"/>
</dbReference>
<dbReference type="InterPro" id="IPR017911">
    <property type="entry name" value="MacB-like_ATP-bd"/>
</dbReference>
<dbReference type="InterPro" id="IPR003593">
    <property type="entry name" value="AAA+_ATPase"/>
</dbReference>
<keyword evidence="8" id="KW-1278">Translocase</keyword>
<dbReference type="GO" id="GO:0005524">
    <property type="term" value="F:ATP binding"/>
    <property type="evidence" value="ECO:0007669"/>
    <property type="project" value="UniProtKB-KW"/>
</dbReference>
<evidence type="ECO:0000256" key="8">
    <source>
        <dbReference type="ARBA" id="ARBA00022967"/>
    </source>
</evidence>
<feature type="transmembrane region" description="Helical" evidence="14">
    <location>
        <begin position="622"/>
        <end position="646"/>
    </location>
</feature>
<dbReference type="GO" id="GO:1902495">
    <property type="term" value="C:transmembrane transporter complex"/>
    <property type="evidence" value="ECO:0007669"/>
    <property type="project" value="UniProtKB-ARBA"/>
</dbReference>
<comment type="subunit">
    <text evidence="12">Part of the tripartite efflux system PvdRT-OpmQ, which is composed of an inner membrane component with both ATPase and permease domains, PvdT, a periplasmic membrane fusion protein, PvdR, and an outer membrane component, OpmQ.</text>
</comment>
<evidence type="ECO:0000256" key="9">
    <source>
        <dbReference type="ARBA" id="ARBA00022989"/>
    </source>
</evidence>
<feature type="domain" description="ABC transporter" evidence="15">
    <location>
        <begin position="17"/>
        <end position="256"/>
    </location>
</feature>
<dbReference type="Proteomes" id="UP000175669">
    <property type="component" value="Unassembled WGS sequence"/>
</dbReference>
<evidence type="ECO:0000256" key="14">
    <source>
        <dbReference type="SAM" id="Phobius"/>
    </source>
</evidence>
<dbReference type="FunFam" id="3.40.50.300:FF:000032">
    <property type="entry name" value="Export ABC transporter ATP-binding protein"/>
    <property type="match status" value="1"/>
</dbReference>
<keyword evidence="5 14" id="KW-0812">Transmembrane</keyword>
<dbReference type="Pfam" id="PF12704">
    <property type="entry name" value="MacB_PCD"/>
    <property type="match status" value="1"/>
</dbReference>
<keyword evidence="10 14" id="KW-0472">Membrane</keyword>
<evidence type="ECO:0000256" key="11">
    <source>
        <dbReference type="ARBA" id="ARBA00038388"/>
    </source>
</evidence>
<reference evidence="17" key="1">
    <citation type="submission" date="2016-07" db="EMBL/GenBank/DDBJ databases">
        <authorList>
            <person name="Florea S."/>
            <person name="Webb J.S."/>
            <person name="Jaromczyk J."/>
            <person name="Schardl C.L."/>
        </authorList>
    </citation>
    <scope>NUCLEOTIDE SEQUENCE [LARGE SCALE GENOMIC DNA]</scope>
    <source>
        <strain evidence="17">KCTC 42131</strain>
    </source>
</reference>
<feature type="transmembrane region" description="Helical" evidence="14">
    <location>
        <begin position="284"/>
        <end position="307"/>
    </location>
</feature>
<dbReference type="EMBL" id="MASR01000001">
    <property type="protein sequence ID" value="OFE12986.1"/>
    <property type="molecule type" value="Genomic_DNA"/>
</dbReference>
<dbReference type="InterPro" id="IPR025857">
    <property type="entry name" value="MacB_PCD"/>
</dbReference>
<keyword evidence="7 16" id="KW-0067">ATP-binding</keyword>
<dbReference type="GO" id="GO:0016887">
    <property type="term" value="F:ATP hydrolysis activity"/>
    <property type="evidence" value="ECO:0007669"/>
    <property type="project" value="InterPro"/>
</dbReference>
<comment type="caution">
    <text evidence="16">The sequence shown here is derived from an EMBL/GenBank/DDBJ whole genome shotgun (WGS) entry which is preliminary data.</text>
</comment>
<dbReference type="SUPFAM" id="SSF52540">
    <property type="entry name" value="P-loop containing nucleoside triphosphate hydrolases"/>
    <property type="match status" value="1"/>
</dbReference>
<keyword evidence="4" id="KW-0997">Cell inner membrane</keyword>
<evidence type="ECO:0000256" key="3">
    <source>
        <dbReference type="ARBA" id="ARBA00022475"/>
    </source>
</evidence>
<dbReference type="InterPro" id="IPR050250">
    <property type="entry name" value="Macrolide_Exporter_MacB"/>
</dbReference>
<evidence type="ECO:0000256" key="2">
    <source>
        <dbReference type="ARBA" id="ARBA00022448"/>
    </source>
</evidence>
<dbReference type="CDD" id="cd03255">
    <property type="entry name" value="ABC_MJ0796_LolCDE_FtsE"/>
    <property type="match status" value="1"/>
</dbReference>
<evidence type="ECO:0000256" key="5">
    <source>
        <dbReference type="ARBA" id="ARBA00022692"/>
    </source>
</evidence>